<feature type="domain" description="AbiTii" evidence="1">
    <location>
        <begin position="10"/>
        <end position="109"/>
    </location>
</feature>
<dbReference type="Pfam" id="PF18864">
    <property type="entry name" value="AbiTii"/>
    <property type="match status" value="1"/>
</dbReference>
<comment type="caution">
    <text evidence="2">The sequence shown here is derived from an EMBL/GenBank/DDBJ whole genome shotgun (WGS) entry which is preliminary data.</text>
</comment>
<organism evidence="2">
    <name type="scientific">marine sediment metagenome</name>
    <dbReference type="NCBI Taxonomy" id="412755"/>
    <lineage>
        <taxon>unclassified sequences</taxon>
        <taxon>metagenomes</taxon>
        <taxon>ecological metagenomes</taxon>
    </lineage>
</organism>
<proteinExistence type="predicted"/>
<dbReference type="EMBL" id="LAZR01005251">
    <property type="protein sequence ID" value="KKN01530.1"/>
    <property type="molecule type" value="Genomic_DNA"/>
</dbReference>
<sequence length="663" mass="78768">MVIMPEIYEIINDVNERLLSSECDIVECLKKARYVAKYFNDVEMLKWIDNELNGYTEGYLGNIPSFRKIKVLMYLENGKKPYILPYPSSIDDVILRSKERNGICKLIHYVDEPQLKGQFPFDVNVSEFKNIINAVNIKVSDYIQEKLISIKKVPLETPLKSNSNINFEEFAGYIIQLKDEYLFEDYSNIRVRIVAFNRKITNKVSDVYSAWEVLYFRLDFTIKNKQYYDPKYSHPDQQIVLFKEVFNFKDLIEKMKVEDGVLTYESGEFKFKFIYFIQLPLNFLMFKNKIKPTYHIQRVACEHQLSFSYFELLEQKDYKFNIDEVLRVEFKVDGSTKLRNSSEVINEFIGHNLNSHSTPFMIIAYPIISFKIISHPSEKDPENKIKIAWTANPRYGSSFRCKVLIKGDYYEIPKEGLEITIEDDSPASFSCIVQWNGKSDLTKLNETLVESFIENPHYQPKPISYYRGFKLDGIPERVSKHLFDKFLNTFLRIIDLIESNQTLKNLIRSKRFKEVDFRDFFKTIFDANKIWNVDDEFKGKLDRKNDLRVISANQPVYRISTEFKIWKRNFDRYEPVQELLDNMGNLDEKGVIFMVNPKKSQINDKLKNELIFSHPKYIFDTFKEIKVEDRLFPIYKASYREKNHSIEVYHIIFDLLAFYREDD</sequence>
<dbReference type="InterPro" id="IPR041304">
    <property type="entry name" value="AbiTii"/>
</dbReference>
<dbReference type="AlphaFoldDB" id="A0A0F9M2C3"/>
<gene>
    <name evidence="2" type="ORF">LCGC14_1126830</name>
</gene>
<evidence type="ECO:0000259" key="1">
    <source>
        <dbReference type="Pfam" id="PF18864"/>
    </source>
</evidence>
<accession>A0A0F9M2C3</accession>
<reference evidence="2" key="1">
    <citation type="journal article" date="2015" name="Nature">
        <title>Complex archaea that bridge the gap between prokaryotes and eukaryotes.</title>
        <authorList>
            <person name="Spang A."/>
            <person name="Saw J.H."/>
            <person name="Jorgensen S.L."/>
            <person name="Zaremba-Niedzwiedzka K."/>
            <person name="Martijn J."/>
            <person name="Lind A.E."/>
            <person name="van Eijk R."/>
            <person name="Schleper C."/>
            <person name="Guy L."/>
            <person name="Ettema T.J."/>
        </authorList>
    </citation>
    <scope>NUCLEOTIDE SEQUENCE</scope>
</reference>
<evidence type="ECO:0000313" key="2">
    <source>
        <dbReference type="EMBL" id="KKN01530.1"/>
    </source>
</evidence>
<protein>
    <recommendedName>
        <fullName evidence="1">AbiTii domain-containing protein</fullName>
    </recommendedName>
</protein>
<name>A0A0F9M2C3_9ZZZZ</name>